<feature type="region of interest" description="Disordered" evidence="1">
    <location>
        <begin position="64"/>
        <end position="86"/>
    </location>
</feature>
<feature type="chain" id="PRO_5045404424" evidence="2">
    <location>
        <begin position="17"/>
        <end position="86"/>
    </location>
</feature>
<feature type="compositionally biased region" description="Low complexity" evidence="1">
    <location>
        <begin position="32"/>
        <end position="42"/>
    </location>
</feature>
<evidence type="ECO:0000256" key="2">
    <source>
        <dbReference type="SAM" id="SignalP"/>
    </source>
</evidence>
<sequence>MIRVLLLPLLCLPVAACGKSDDAKAPPPAPVPTATAPAPRTPVMQITPAPGATPAWLKPRPHEGAAVRAPYGGSLDRPVVEGAAQR</sequence>
<comment type="caution">
    <text evidence="3">The sequence shown here is derived from an EMBL/GenBank/DDBJ whole genome shotgun (WGS) entry which is preliminary data.</text>
</comment>
<dbReference type="EMBL" id="JACIJN010000009">
    <property type="protein sequence ID" value="MBB5726723.1"/>
    <property type="molecule type" value="Genomic_DNA"/>
</dbReference>
<organism evidence="3 4">
    <name type="scientific">Sphingomonas endophytica</name>
    <dbReference type="NCBI Taxonomy" id="869719"/>
    <lineage>
        <taxon>Bacteria</taxon>
        <taxon>Pseudomonadati</taxon>
        <taxon>Pseudomonadota</taxon>
        <taxon>Alphaproteobacteria</taxon>
        <taxon>Sphingomonadales</taxon>
        <taxon>Sphingomonadaceae</taxon>
        <taxon>Sphingomonas</taxon>
    </lineage>
</organism>
<keyword evidence="2" id="KW-0732">Signal</keyword>
<feature type="signal peptide" evidence="2">
    <location>
        <begin position="1"/>
        <end position="16"/>
    </location>
</feature>
<gene>
    <name evidence="3" type="ORF">FHS97_002671</name>
</gene>
<evidence type="ECO:0000313" key="4">
    <source>
        <dbReference type="Proteomes" id="UP000560131"/>
    </source>
</evidence>
<proteinExistence type="predicted"/>
<dbReference type="Proteomes" id="UP000560131">
    <property type="component" value="Unassembled WGS sequence"/>
</dbReference>
<evidence type="ECO:0000313" key="3">
    <source>
        <dbReference type="EMBL" id="MBB5726723.1"/>
    </source>
</evidence>
<accession>A0ABR6N7E1</accession>
<name>A0ABR6N7E1_9SPHN</name>
<keyword evidence="4" id="KW-1185">Reference proteome</keyword>
<protein>
    <submittedName>
        <fullName evidence="3">Uncharacterized protein</fullName>
    </submittedName>
</protein>
<reference evidence="3 4" key="1">
    <citation type="submission" date="2020-08" db="EMBL/GenBank/DDBJ databases">
        <title>Genomic Encyclopedia of Type Strains, Phase IV (KMG-IV): sequencing the most valuable type-strain genomes for metagenomic binning, comparative biology and taxonomic classification.</title>
        <authorList>
            <person name="Goeker M."/>
        </authorList>
    </citation>
    <scope>NUCLEOTIDE SEQUENCE [LARGE SCALE GENOMIC DNA]</scope>
    <source>
        <strain evidence="3 4">DSM 101535</strain>
    </source>
</reference>
<feature type="region of interest" description="Disordered" evidence="1">
    <location>
        <begin position="19"/>
        <end position="42"/>
    </location>
</feature>
<evidence type="ECO:0000256" key="1">
    <source>
        <dbReference type="SAM" id="MobiDB-lite"/>
    </source>
</evidence>